<dbReference type="InterPro" id="IPR052562">
    <property type="entry name" value="Ketohexokinase-related"/>
</dbReference>
<dbReference type="GO" id="GO:0016301">
    <property type="term" value="F:kinase activity"/>
    <property type="evidence" value="ECO:0007669"/>
    <property type="project" value="UniProtKB-KW"/>
</dbReference>
<dbReference type="AlphaFoldDB" id="A0A317PUM6"/>
<gene>
    <name evidence="4" type="ORF">DFR52_101645</name>
</gene>
<keyword evidence="5" id="KW-1185">Reference proteome</keyword>
<dbReference type="PANTHER" id="PTHR42774:SF3">
    <property type="entry name" value="KETOHEXOKINASE"/>
    <property type="match status" value="1"/>
</dbReference>
<comment type="caution">
    <text evidence="4">The sequence shown here is derived from an EMBL/GenBank/DDBJ whole genome shotgun (WGS) entry which is preliminary data.</text>
</comment>
<evidence type="ECO:0000256" key="2">
    <source>
        <dbReference type="ARBA" id="ARBA00022777"/>
    </source>
</evidence>
<evidence type="ECO:0000256" key="1">
    <source>
        <dbReference type="ARBA" id="ARBA00022679"/>
    </source>
</evidence>
<keyword evidence="1" id="KW-0808">Transferase</keyword>
<dbReference type="InterPro" id="IPR011611">
    <property type="entry name" value="PfkB_dom"/>
</dbReference>
<evidence type="ECO:0000313" key="5">
    <source>
        <dbReference type="Proteomes" id="UP000246352"/>
    </source>
</evidence>
<evidence type="ECO:0000259" key="3">
    <source>
        <dbReference type="Pfam" id="PF00294"/>
    </source>
</evidence>
<dbReference type="InterPro" id="IPR029056">
    <property type="entry name" value="Ribokinase-like"/>
</dbReference>
<dbReference type="InterPro" id="IPR002173">
    <property type="entry name" value="Carboh/pur_kinase_PfkB_CS"/>
</dbReference>
<dbReference type="Gene3D" id="3.40.1190.20">
    <property type="match status" value="1"/>
</dbReference>
<dbReference type="SUPFAM" id="SSF53613">
    <property type="entry name" value="Ribokinase-like"/>
    <property type="match status" value="1"/>
</dbReference>
<protein>
    <submittedName>
        <fullName evidence="4">Sulfofructose kinase</fullName>
    </submittedName>
</protein>
<dbReference type="PROSITE" id="PS00584">
    <property type="entry name" value="PFKB_KINASES_2"/>
    <property type="match status" value="1"/>
</dbReference>
<dbReference type="PANTHER" id="PTHR42774">
    <property type="entry name" value="PHOSPHOTRANSFERASE SYSTEM TRANSPORT PROTEIN"/>
    <property type="match status" value="1"/>
</dbReference>
<dbReference type="Pfam" id="PF00294">
    <property type="entry name" value="PfkB"/>
    <property type="match status" value="1"/>
</dbReference>
<keyword evidence="2 4" id="KW-0418">Kinase</keyword>
<proteinExistence type="predicted"/>
<dbReference type="EMBL" id="QGTR01000001">
    <property type="protein sequence ID" value="PWW03956.1"/>
    <property type="molecule type" value="Genomic_DNA"/>
</dbReference>
<sequence length="309" mass="32181">MSASKTSPVPRTILCVGALTMDTIFRLETLPLTAGKFIPLDAVEVAEGMASAQAASIVRLGGSARLWASAGDDVIGDRLVAELSAEGVDCRSVRRVAGTRSAFSSIFVDMAGERIIVPHYDPALRAAPDALPDLDGVDVVSVDARWPEAAEMALREASARGIPGVLDADVAAVAVLDRLCPLASHIVASEPACRLLTGADDPADGLKNLASRHPGFVAVTAGERGCFWHDRRERTVRHQPAPMITAIDTLAAGDVFHGAFALGLAEGLETAELIRRASAAAAIKCTRFGGRLGAPSRAELDAFLAATGI</sequence>
<organism evidence="4 5">
    <name type="scientific">Hoeflea marina</name>
    <dbReference type="NCBI Taxonomy" id="274592"/>
    <lineage>
        <taxon>Bacteria</taxon>
        <taxon>Pseudomonadati</taxon>
        <taxon>Pseudomonadota</taxon>
        <taxon>Alphaproteobacteria</taxon>
        <taxon>Hyphomicrobiales</taxon>
        <taxon>Rhizobiaceae</taxon>
        <taxon>Hoeflea</taxon>
    </lineage>
</organism>
<evidence type="ECO:0000313" key="4">
    <source>
        <dbReference type="EMBL" id="PWW03956.1"/>
    </source>
</evidence>
<feature type="domain" description="Carbohydrate kinase PfkB" evidence="3">
    <location>
        <begin position="13"/>
        <end position="295"/>
    </location>
</feature>
<reference evidence="4 5" key="1">
    <citation type="submission" date="2018-05" db="EMBL/GenBank/DDBJ databases">
        <title>Genomic Encyclopedia of Type Strains, Phase IV (KMG-IV): sequencing the most valuable type-strain genomes for metagenomic binning, comparative biology and taxonomic classification.</title>
        <authorList>
            <person name="Goeker M."/>
        </authorList>
    </citation>
    <scope>NUCLEOTIDE SEQUENCE [LARGE SCALE GENOMIC DNA]</scope>
    <source>
        <strain evidence="4 5">DSM 16791</strain>
    </source>
</reference>
<name>A0A317PUM6_9HYPH</name>
<accession>A0A317PUM6</accession>
<dbReference type="Proteomes" id="UP000246352">
    <property type="component" value="Unassembled WGS sequence"/>
</dbReference>